<keyword evidence="5 7" id="KW-1133">Transmembrane helix</keyword>
<dbReference type="CDD" id="cd06261">
    <property type="entry name" value="TM_PBP2"/>
    <property type="match status" value="1"/>
</dbReference>
<evidence type="ECO:0000256" key="1">
    <source>
        <dbReference type="ARBA" id="ARBA00004651"/>
    </source>
</evidence>
<evidence type="ECO:0000256" key="4">
    <source>
        <dbReference type="ARBA" id="ARBA00022692"/>
    </source>
</evidence>
<feature type="transmembrane region" description="Helical" evidence="7">
    <location>
        <begin position="98"/>
        <end position="121"/>
    </location>
</feature>
<name>A0A1H8B536_9RHOB</name>
<accession>A0A1H8B536</accession>
<organism evidence="9 10">
    <name type="scientific">Palleronia pelagia</name>
    <dbReference type="NCBI Taxonomy" id="387096"/>
    <lineage>
        <taxon>Bacteria</taxon>
        <taxon>Pseudomonadati</taxon>
        <taxon>Pseudomonadota</taxon>
        <taxon>Alphaproteobacteria</taxon>
        <taxon>Rhodobacterales</taxon>
        <taxon>Roseobacteraceae</taxon>
        <taxon>Palleronia</taxon>
    </lineage>
</organism>
<dbReference type="Gene3D" id="1.10.3720.10">
    <property type="entry name" value="MetI-like"/>
    <property type="match status" value="1"/>
</dbReference>
<dbReference type="InterPro" id="IPR000515">
    <property type="entry name" value="MetI-like"/>
</dbReference>
<dbReference type="Proteomes" id="UP000199372">
    <property type="component" value="Unassembled WGS sequence"/>
</dbReference>
<sequence>MQQHASSDRNPGPVTIAVSLLALVVAWALAARISADPEILPGPDEVWRIFTSEVAKGALQFHVAATLARMAAAFAIAMGAGVALGLALGLVPRLNRWLGPWVVVALNVPALVVIVLCYLWIGLNEVAAITAVALNKTAMVTVNIREGIWALDPRVSEMARAFRMSPAARLRHVILPQLWPFLAASTRNGLAIIWKIVLVVEFLGRSNGVGFQIHLYFQLFEVGYVLAYAFAFVAVMLLIEYALLQGWERRTTAWRRAAVTG</sequence>
<dbReference type="InterPro" id="IPR035906">
    <property type="entry name" value="MetI-like_sf"/>
</dbReference>
<keyword evidence="4 7" id="KW-0812">Transmembrane</keyword>
<keyword evidence="2 7" id="KW-0813">Transport</keyword>
<feature type="transmembrane region" description="Helical" evidence="7">
    <location>
        <begin position="225"/>
        <end position="244"/>
    </location>
</feature>
<dbReference type="GO" id="GO:0005886">
    <property type="term" value="C:plasma membrane"/>
    <property type="evidence" value="ECO:0007669"/>
    <property type="project" value="UniProtKB-SubCell"/>
</dbReference>
<evidence type="ECO:0000256" key="2">
    <source>
        <dbReference type="ARBA" id="ARBA00022448"/>
    </source>
</evidence>
<dbReference type="PANTHER" id="PTHR30151:SF38">
    <property type="entry name" value="ALIPHATIC SULFONATES TRANSPORT PERMEASE PROTEIN SSUC-RELATED"/>
    <property type="match status" value="1"/>
</dbReference>
<evidence type="ECO:0000259" key="8">
    <source>
        <dbReference type="PROSITE" id="PS50928"/>
    </source>
</evidence>
<comment type="similarity">
    <text evidence="7">Belongs to the binding-protein-dependent transport system permease family.</text>
</comment>
<feature type="domain" description="ABC transmembrane type-1" evidence="8">
    <location>
        <begin position="63"/>
        <end position="243"/>
    </location>
</feature>
<reference evidence="10" key="1">
    <citation type="submission" date="2016-10" db="EMBL/GenBank/DDBJ databases">
        <authorList>
            <person name="Varghese N."/>
            <person name="Submissions S."/>
        </authorList>
    </citation>
    <scope>NUCLEOTIDE SEQUENCE [LARGE SCALE GENOMIC DNA]</scope>
    <source>
        <strain evidence="10">DSM 26893</strain>
    </source>
</reference>
<evidence type="ECO:0000313" key="10">
    <source>
        <dbReference type="Proteomes" id="UP000199372"/>
    </source>
</evidence>
<dbReference type="AlphaFoldDB" id="A0A1H8B536"/>
<gene>
    <name evidence="9" type="ORF">SAMN04488011_101417</name>
</gene>
<proteinExistence type="inferred from homology"/>
<dbReference type="Pfam" id="PF00528">
    <property type="entry name" value="BPD_transp_1"/>
    <property type="match status" value="1"/>
</dbReference>
<keyword evidence="3" id="KW-1003">Cell membrane</keyword>
<dbReference type="GO" id="GO:0055085">
    <property type="term" value="P:transmembrane transport"/>
    <property type="evidence" value="ECO:0007669"/>
    <property type="project" value="InterPro"/>
</dbReference>
<protein>
    <submittedName>
        <fullName evidence="9">NitT/TauT family transport system permease protein</fullName>
    </submittedName>
</protein>
<evidence type="ECO:0000256" key="5">
    <source>
        <dbReference type="ARBA" id="ARBA00022989"/>
    </source>
</evidence>
<dbReference type="PROSITE" id="PS50928">
    <property type="entry name" value="ABC_TM1"/>
    <property type="match status" value="1"/>
</dbReference>
<dbReference type="EMBL" id="FOCM01000001">
    <property type="protein sequence ID" value="SEM77254.1"/>
    <property type="molecule type" value="Genomic_DNA"/>
</dbReference>
<dbReference type="PANTHER" id="PTHR30151">
    <property type="entry name" value="ALKANE SULFONATE ABC TRANSPORTER-RELATED, MEMBRANE SUBUNIT"/>
    <property type="match status" value="1"/>
</dbReference>
<dbReference type="OrthoDB" id="8443696at2"/>
<keyword evidence="6 7" id="KW-0472">Membrane</keyword>
<dbReference type="SUPFAM" id="SSF161098">
    <property type="entry name" value="MetI-like"/>
    <property type="match status" value="1"/>
</dbReference>
<evidence type="ECO:0000313" key="9">
    <source>
        <dbReference type="EMBL" id="SEM77254.1"/>
    </source>
</evidence>
<evidence type="ECO:0000256" key="3">
    <source>
        <dbReference type="ARBA" id="ARBA00022475"/>
    </source>
</evidence>
<comment type="subcellular location">
    <subcellularLocation>
        <location evidence="1 7">Cell membrane</location>
        <topology evidence="1 7">Multi-pass membrane protein</topology>
    </subcellularLocation>
</comment>
<evidence type="ECO:0000256" key="6">
    <source>
        <dbReference type="ARBA" id="ARBA00023136"/>
    </source>
</evidence>
<evidence type="ECO:0000256" key="7">
    <source>
        <dbReference type="RuleBase" id="RU363032"/>
    </source>
</evidence>
<feature type="transmembrane region" description="Helical" evidence="7">
    <location>
        <begin position="70"/>
        <end position="91"/>
    </location>
</feature>
<keyword evidence="10" id="KW-1185">Reference proteome</keyword>
<dbReference type="RefSeq" id="WP_091843742.1">
    <property type="nucleotide sequence ID" value="NZ_FOCM01000001.1"/>
</dbReference>